<name>A0A1M5SA72_9FLAO</name>
<evidence type="ECO:0000313" key="4">
    <source>
        <dbReference type="Proteomes" id="UP000237771"/>
    </source>
</evidence>
<protein>
    <recommendedName>
        <fullName evidence="5">DUF1828 domain-containing protein</fullName>
    </recommendedName>
</protein>
<organism evidence="2 3">
    <name type="scientific">Flavobacterium granuli</name>
    <dbReference type="NCBI Taxonomy" id="280093"/>
    <lineage>
        <taxon>Bacteria</taxon>
        <taxon>Pseudomonadati</taxon>
        <taxon>Bacteroidota</taxon>
        <taxon>Flavobacteriia</taxon>
        <taxon>Flavobacteriales</taxon>
        <taxon>Flavobacteriaceae</taxon>
        <taxon>Flavobacterium</taxon>
    </lineage>
</organism>
<dbReference type="EMBL" id="PVUB01000009">
    <property type="protein sequence ID" value="PRZ21264.1"/>
    <property type="molecule type" value="Genomic_DNA"/>
</dbReference>
<dbReference type="Proteomes" id="UP000237771">
    <property type="component" value="Unassembled WGS sequence"/>
</dbReference>
<accession>A0A1M5SA72</accession>
<reference evidence="1 4" key="3">
    <citation type="submission" date="2018-03" db="EMBL/GenBank/DDBJ databases">
        <title>Genomic Encyclopedia of Archaeal and Bacterial Type Strains, Phase II (KMG-II): from individual species to whole genera.</title>
        <authorList>
            <person name="Goeker M."/>
        </authorList>
    </citation>
    <scope>NUCLEOTIDE SEQUENCE [LARGE SCALE GENOMIC DNA]</scope>
    <source>
        <strain evidence="1 4">DSM 17797</strain>
    </source>
</reference>
<dbReference type="Proteomes" id="UP000184384">
    <property type="component" value="Unassembled WGS sequence"/>
</dbReference>
<evidence type="ECO:0000313" key="3">
    <source>
        <dbReference type="Proteomes" id="UP000184384"/>
    </source>
</evidence>
<dbReference type="AlphaFoldDB" id="A0A1M5SA72"/>
<proteinExistence type="predicted"/>
<evidence type="ECO:0000313" key="2">
    <source>
        <dbReference type="EMBL" id="SHH35379.1"/>
    </source>
</evidence>
<reference evidence="3" key="1">
    <citation type="submission" date="2016-11" db="EMBL/GenBank/DDBJ databases">
        <authorList>
            <person name="Varghese N."/>
            <person name="Submissions S."/>
        </authorList>
    </citation>
    <scope>NUCLEOTIDE SEQUENCE [LARGE SCALE GENOMIC DNA]</scope>
    <source>
        <strain evidence="3">DSM 19729</strain>
    </source>
</reference>
<dbReference type="EMBL" id="FQWO01000011">
    <property type="protein sequence ID" value="SHH35379.1"/>
    <property type="molecule type" value="Genomic_DNA"/>
</dbReference>
<keyword evidence="4" id="KW-1185">Reference proteome</keyword>
<dbReference type="OrthoDB" id="930585at2"/>
<evidence type="ECO:0008006" key="5">
    <source>
        <dbReference type="Google" id="ProtNLM"/>
    </source>
</evidence>
<reference evidence="2" key="2">
    <citation type="submission" date="2016-11" db="EMBL/GenBank/DDBJ databases">
        <authorList>
            <person name="Jaros S."/>
            <person name="Januszkiewicz K."/>
            <person name="Wedrychowicz H."/>
        </authorList>
    </citation>
    <scope>NUCLEOTIDE SEQUENCE [LARGE SCALE GENOMIC DNA]</scope>
    <source>
        <strain evidence="2">DSM 19729</strain>
    </source>
</reference>
<dbReference type="RefSeq" id="WP_072945271.1">
    <property type="nucleotide sequence ID" value="NZ_FQWO01000011.1"/>
</dbReference>
<evidence type="ECO:0000313" key="1">
    <source>
        <dbReference type="EMBL" id="PRZ21264.1"/>
    </source>
</evidence>
<gene>
    <name evidence="1" type="ORF">BC624_109117</name>
    <name evidence="2" type="ORF">SAMN05443373_111117</name>
</gene>
<sequence length="270" mass="31638">MENKTVIEQIKKSFCNLTSFKERDNALEIITAFSTINNKFVSVFVTITNQKIVVTDSGWIDQNYYETPNFEESEDLIRRIIYSYSLNYKVKSTFDKSGIEYYYKICNKIEEVPSAVFDLANFIVGAVNSFCIQYKDEKEEKERETFRSDANTFLKSNYVEDVKLRHYLDDFKNIKFSAIITKKSKINLITYVTGSTSGYFENDLRKSIVNFEISLKSKYEKLINEKLTIINDKSEGYSIEKSASILQLLNEKTTKEPIKWSEKERILEYI</sequence>